<dbReference type="InterPro" id="IPR027417">
    <property type="entry name" value="P-loop_NTPase"/>
</dbReference>
<dbReference type="GO" id="GO:0043024">
    <property type="term" value="F:ribosomal small subunit binding"/>
    <property type="evidence" value="ECO:0007669"/>
    <property type="project" value="TreeGrafter"/>
</dbReference>
<dbReference type="PANTHER" id="PTHR42698:SF1">
    <property type="entry name" value="GTPASE ERA, MITOCHONDRIAL"/>
    <property type="match status" value="1"/>
</dbReference>
<protein>
    <submittedName>
        <fullName evidence="1">ABC transporter</fullName>
    </submittedName>
</protein>
<comment type="caution">
    <text evidence="1">The sequence shown here is derived from an EMBL/GenBank/DDBJ whole genome shotgun (WGS) entry which is preliminary data.</text>
</comment>
<dbReference type="InterPro" id="IPR005662">
    <property type="entry name" value="GTPase_Era-like"/>
</dbReference>
<dbReference type="GeneID" id="81709296"/>
<dbReference type="EMBL" id="PKHA01000015">
    <property type="protein sequence ID" value="PKY97945.1"/>
    <property type="molecule type" value="Genomic_DNA"/>
</dbReference>
<dbReference type="GO" id="GO:0019843">
    <property type="term" value="F:rRNA binding"/>
    <property type="evidence" value="ECO:0007669"/>
    <property type="project" value="TreeGrafter"/>
</dbReference>
<dbReference type="Proteomes" id="UP000234778">
    <property type="component" value="Unassembled WGS sequence"/>
</dbReference>
<dbReference type="GO" id="GO:0000028">
    <property type="term" value="P:ribosomal small subunit assembly"/>
    <property type="evidence" value="ECO:0007669"/>
    <property type="project" value="TreeGrafter"/>
</dbReference>
<proteinExistence type="predicted"/>
<dbReference type="PANTHER" id="PTHR42698">
    <property type="entry name" value="GTPASE ERA"/>
    <property type="match status" value="1"/>
</dbReference>
<sequence length="533" mass="55758">MASTVFPSPAGQGDRPWALSRGRLIDILTQTVHDLDGLDLTLEADGVAQARRLRASLTGQIRDHVLPRLQDADVPAVVVVGGSTGAGKSTLVNSVLGTEVSVAGVLRPTTRTPVLVVNPEDAEAFQDHPVAEVCHVVTSESVPAGLALIDASDLDSVQEANRALASRLLEAADLWLFVTTAARYGDLTPWTTLEDAAGRGTAIAVVLNRAPAKVLPEVRRDLISRLETLGLSEAPFFVVADAGPHEGLLPADMVAEVHDWLSLLAGRHRAAGLMRRTDKSLWAGLRADLTELADAVDAQDTAGRGLEDHSQELVAQAEAQLCEYVERRTAGEGAPATRWVTLASTGALLAPLAQGKALRRGWMGRKVKARAAALAQLAGDLREVIELQLSAVQTELVSQAVAEWTQAGAQEAAGRLLGSGMSPHEAAVRWSEETRAALTAAVQPIKGLDGDAVTDLVLAGAAGVEGSAEAARRLGLAEQLELARARLAQVLVQALHEAVPQGAALSLVPDTSLASSLRLRAGELAPLVSPGGE</sequence>
<evidence type="ECO:0000313" key="1">
    <source>
        <dbReference type="EMBL" id="PKY97945.1"/>
    </source>
</evidence>
<organism evidence="1 2">
    <name type="scientific">Actinomyces urogenitalis</name>
    <dbReference type="NCBI Taxonomy" id="103621"/>
    <lineage>
        <taxon>Bacteria</taxon>
        <taxon>Bacillati</taxon>
        <taxon>Actinomycetota</taxon>
        <taxon>Actinomycetes</taxon>
        <taxon>Actinomycetales</taxon>
        <taxon>Actinomycetaceae</taxon>
        <taxon>Actinomyces</taxon>
    </lineage>
</organism>
<dbReference type="GO" id="GO:0005525">
    <property type="term" value="F:GTP binding"/>
    <property type="evidence" value="ECO:0007669"/>
    <property type="project" value="InterPro"/>
</dbReference>
<name>A0A2I1KQN5_9ACTO</name>
<dbReference type="RefSeq" id="WP_034235715.1">
    <property type="nucleotide sequence ID" value="NZ_JAHAIH010000022.1"/>
</dbReference>
<reference evidence="1 2" key="1">
    <citation type="submission" date="2017-12" db="EMBL/GenBank/DDBJ databases">
        <title>Phylogenetic diversity of female urinary microbiome.</title>
        <authorList>
            <person name="Thomas-White K."/>
            <person name="Wolfe A.J."/>
        </authorList>
    </citation>
    <scope>NUCLEOTIDE SEQUENCE [LARGE SCALE GENOMIC DNA]</scope>
    <source>
        <strain evidence="1 2">UMB0319</strain>
    </source>
</reference>
<dbReference type="GO" id="GO:0005829">
    <property type="term" value="C:cytosol"/>
    <property type="evidence" value="ECO:0007669"/>
    <property type="project" value="TreeGrafter"/>
</dbReference>
<evidence type="ECO:0000313" key="2">
    <source>
        <dbReference type="Proteomes" id="UP000234778"/>
    </source>
</evidence>
<dbReference type="AlphaFoldDB" id="A0A2I1KQN5"/>
<dbReference type="Gene3D" id="3.40.50.300">
    <property type="entry name" value="P-loop containing nucleotide triphosphate hydrolases"/>
    <property type="match status" value="1"/>
</dbReference>
<accession>A0A2I1KQN5</accession>
<gene>
    <name evidence="1" type="ORF">CYJ26_10150</name>
</gene>
<dbReference type="SUPFAM" id="SSF52540">
    <property type="entry name" value="P-loop containing nucleoside triphosphate hydrolases"/>
    <property type="match status" value="1"/>
</dbReference>
<dbReference type="CDD" id="cd00882">
    <property type="entry name" value="Ras_like_GTPase"/>
    <property type="match status" value="1"/>
</dbReference>